<dbReference type="InterPro" id="IPR003423">
    <property type="entry name" value="OMP_efflux"/>
</dbReference>
<organism evidence="10 11">
    <name type="scientific">Anaerobaca lacustris</name>
    <dbReference type="NCBI Taxonomy" id="3044600"/>
    <lineage>
        <taxon>Bacteria</taxon>
        <taxon>Pseudomonadati</taxon>
        <taxon>Planctomycetota</taxon>
        <taxon>Phycisphaerae</taxon>
        <taxon>Sedimentisphaerales</taxon>
        <taxon>Anaerobacaceae</taxon>
        <taxon>Anaerobaca</taxon>
    </lineage>
</organism>
<comment type="caution">
    <text evidence="10">The sequence shown here is derived from an EMBL/GenBank/DDBJ whole genome shotgun (WGS) entry which is preliminary data.</text>
</comment>
<keyword evidence="6" id="KW-0472">Membrane</keyword>
<evidence type="ECO:0000256" key="1">
    <source>
        <dbReference type="ARBA" id="ARBA00004442"/>
    </source>
</evidence>
<feature type="region of interest" description="Disordered" evidence="8">
    <location>
        <begin position="56"/>
        <end position="77"/>
    </location>
</feature>
<keyword evidence="9" id="KW-0732">Signal</keyword>
<feature type="chain" id="PRO_5043453977" evidence="9">
    <location>
        <begin position="29"/>
        <end position="561"/>
    </location>
</feature>
<comment type="similarity">
    <text evidence="2">Belongs to the outer membrane factor (OMF) (TC 1.B.17) family.</text>
</comment>
<dbReference type="Gene3D" id="1.20.1600.10">
    <property type="entry name" value="Outer membrane efflux proteins (OEP)"/>
    <property type="match status" value="1"/>
</dbReference>
<keyword evidence="3" id="KW-0813">Transport</keyword>
<protein>
    <submittedName>
        <fullName evidence="10">TolC family protein</fullName>
    </submittedName>
</protein>
<dbReference type="SUPFAM" id="SSF56954">
    <property type="entry name" value="Outer membrane efflux proteins (OEP)"/>
    <property type="match status" value="1"/>
</dbReference>
<evidence type="ECO:0000313" key="11">
    <source>
        <dbReference type="Proteomes" id="UP001431776"/>
    </source>
</evidence>
<reference evidence="10" key="1">
    <citation type="submission" date="2023-05" db="EMBL/GenBank/DDBJ databases">
        <title>Anaerotaeda fermentans gen. nov., sp. nov., a novel anaerobic planctomycete of the new family within the order Sedimentisphaerales isolated from Taman Peninsula, Russia.</title>
        <authorList>
            <person name="Khomyakova M.A."/>
            <person name="Merkel A.Y."/>
            <person name="Slobodkin A.I."/>
        </authorList>
    </citation>
    <scope>NUCLEOTIDE SEQUENCE</scope>
    <source>
        <strain evidence="10">M17dextr</strain>
    </source>
</reference>
<accession>A0AAW6TYS5</accession>
<dbReference type="GO" id="GO:0009279">
    <property type="term" value="C:cell outer membrane"/>
    <property type="evidence" value="ECO:0007669"/>
    <property type="project" value="UniProtKB-SubCell"/>
</dbReference>
<dbReference type="AlphaFoldDB" id="A0AAW6TYS5"/>
<evidence type="ECO:0000256" key="2">
    <source>
        <dbReference type="ARBA" id="ARBA00007613"/>
    </source>
</evidence>
<evidence type="ECO:0000313" key="10">
    <source>
        <dbReference type="EMBL" id="MDI6449785.1"/>
    </source>
</evidence>
<evidence type="ECO:0000256" key="5">
    <source>
        <dbReference type="ARBA" id="ARBA00022692"/>
    </source>
</evidence>
<evidence type="ECO:0000256" key="6">
    <source>
        <dbReference type="ARBA" id="ARBA00023136"/>
    </source>
</evidence>
<dbReference type="GO" id="GO:1990281">
    <property type="term" value="C:efflux pump complex"/>
    <property type="evidence" value="ECO:0007669"/>
    <property type="project" value="TreeGrafter"/>
</dbReference>
<proteinExistence type="inferred from homology"/>
<dbReference type="GO" id="GO:0015562">
    <property type="term" value="F:efflux transmembrane transporter activity"/>
    <property type="evidence" value="ECO:0007669"/>
    <property type="project" value="InterPro"/>
</dbReference>
<dbReference type="RefSeq" id="WP_349245194.1">
    <property type="nucleotide sequence ID" value="NZ_JASCXX010000013.1"/>
</dbReference>
<evidence type="ECO:0000256" key="3">
    <source>
        <dbReference type="ARBA" id="ARBA00022448"/>
    </source>
</evidence>
<name>A0AAW6TYS5_9BACT</name>
<dbReference type="EMBL" id="JASCXX010000013">
    <property type="protein sequence ID" value="MDI6449785.1"/>
    <property type="molecule type" value="Genomic_DNA"/>
</dbReference>
<dbReference type="PANTHER" id="PTHR30026">
    <property type="entry name" value="OUTER MEMBRANE PROTEIN TOLC"/>
    <property type="match status" value="1"/>
</dbReference>
<keyword evidence="4" id="KW-1134">Transmembrane beta strand</keyword>
<comment type="subcellular location">
    <subcellularLocation>
        <location evidence="1">Cell outer membrane</location>
    </subcellularLocation>
</comment>
<dbReference type="PANTHER" id="PTHR30026:SF23">
    <property type="entry name" value="TO APRF-PUTATIVE OUTER MEMBRANE EFFLUX PROTEIN OR SECRETED ALKALINE PHOSPHATASE-RELATED"/>
    <property type="match status" value="1"/>
</dbReference>
<dbReference type="PROSITE" id="PS51257">
    <property type="entry name" value="PROKAR_LIPOPROTEIN"/>
    <property type="match status" value="1"/>
</dbReference>
<keyword evidence="7" id="KW-0998">Cell outer membrane</keyword>
<sequence>MSSRHLSRSICRAMVAALAAALLSGCDAYLPGPGYQDVKIPQEKFRRIETLQLQEAVPEPVQSSDADPEGQGDPPAEMELSLEQCRALALTNNLALKARLVDPTIAAERLSEEESKFESSFFTNVNLDKSEVPGGTVVEVGEGIYVPSVGAAKSESVLTNLGVRVPLRTGGTVTLDFADSQTENLSGGGVFNPTYRNQLNMSVSQPLLQNAGRWANTHSIRVAAYNYQMTDARTKLEVIAVLAAVDRVYWRLYAAQKELDVRRQQYDLAQAQLEQVRRFVNAGERSQVEVIRAEAGVAQQLEAIIIGENNLRDRERELKRVINKVGLDMRGPTVLALSTEPDPVRYSLEPSGLVQTAMEARMELLELQLQLLSDASSIDYARNQALPLASLGYTYNISATEASRSDSLDMLFDSEFTGHRLNLQMVVPLGNEVAKSRIRQAIYRRRQRMATRDDRAVLIELEVLNAIDQAEANWQRILAARQNSILNGRLYEAEKRQFELGLRTSTDVLDAQTKFANAQSAEIAALAEYQIALVDLAYATGTVLGAARVQWDPIVPVADDF</sequence>
<keyword evidence="5" id="KW-0812">Transmembrane</keyword>
<dbReference type="Proteomes" id="UP001431776">
    <property type="component" value="Unassembled WGS sequence"/>
</dbReference>
<dbReference type="GO" id="GO:0015288">
    <property type="term" value="F:porin activity"/>
    <property type="evidence" value="ECO:0007669"/>
    <property type="project" value="TreeGrafter"/>
</dbReference>
<evidence type="ECO:0000256" key="8">
    <source>
        <dbReference type="SAM" id="MobiDB-lite"/>
    </source>
</evidence>
<evidence type="ECO:0000256" key="9">
    <source>
        <dbReference type="SAM" id="SignalP"/>
    </source>
</evidence>
<dbReference type="Pfam" id="PF02321">
    <property type="entry name" value="OEP"/>
    <property type="match status" value="2"/>
</dbReference>
<keyword evidence="11" id="KW-1185">Reference proteome</keyword>
<evidence type="ECO:0000256" key="4">
    <source>
        <dbReference type="ARBA" id="ARBA00022452"/>
    </source>
</evidence>
<dbReference type="InterPro" id="IPR051906">
    <property type="entry name" value="TolC-like"/>
</dbReference>
<gene>
    <name evidence="10" type="ORF">QJ522_12070</name>
</gene>
<evidence type="ECO:0000256" key="7">
    <source>
        <dbReference type="ARBA" id="ARBA00023237"/>
    </source>
</evidence>
<feature type="signal peptide" evidence="9">
    <location>
        <begin position="1"/>
        <end position="28"/>
    </location>
</feature>